<organism evidence="3 4">
    <name type="scientific">Thyridium curvatum</name>
    <dbReference type="NCBI Taxonomy" id="1093900"/>
    <lineage>
        <taxon>Eukaryota</taxon>
        <taxon>Fungi</taxon>
        <taxon>Dikarya</taxon>
        <taxon>Ascomycota</taxon>
        <taxon>Pezizomycotina</taxon>
        <taxon>Sordariomycetes</taxon>
        <taxon>Sordariomycetidae</taxon>
        <taxon>Thyridiales</taxon>
        <taxon>Thyridiaceae</taxon>
        <taxon>Thyridium</taxon>
    </lineage>
</organism>
<dbReference type="GeneID" id="41967748"/>
<feature type="region of interest" description="Disordered" evidence="1">
    <location>
        <begin position="110"/>
        <end position="148"/>
    </location>
</feature>
<dbReference type="Proteomes" id="UP000319257">
    <property type="component" value="Unassembled WGS sequence"/>
</dbReference>
<evidence type="ECO:0000313" key="4">
    <source>
        <dbReference type="Proteomes" id="UP000319257"/>
    </source>
</evidence>
<proteinExistence type="predicted"/>
<dbReference type="SUPFAM" id="SSF81383">
    <property type="entry name" value="F-box domain"/>
    <property type="match status" value="1"/>
</dbReference>
<dbReference type="STRING" id="1093900.A0A507B829"/>
<comment type="caution">
    <text evidence="3">The sequence shown here is derived from an EMBL/GenBank/DDBJ whole genome shotgun (WGS) entry which is preliminary data.</text>
</comment>
<dbReference type="AlphaFoldDB" id="A0A507B829"/>
<dbReference type="PROSITE" id="PS50181">
    <property type="entry name" value="FBOX"/>
    <property type="match status" value="1"/>
</dbReference>
<gene>
    <name evidence="3" type="ORF">E0L32_000301</name>
</gene>
<dbReference type="InterPro" id="IPR036047">
    <property type="entry name" value="F-box-like_dom_sf"/>
</dbReference>
<dbReference type="InterPro" id="IPR001810">
    <property type="entry name" value="F-box_dom"/>
</dbReference>
<dbReference type="RefSeq" id="XP_030997678.1">
    <property type="nucleotide sequence ID" value="XM_031137263.1"/>
</dbReference>
<dbReference type="OrthoDB" id="40579at2759"/>
<reference evidence="3 4" key="1">
    <citation type="submission" date="2019-06" db="EMBL/GenBank/DDBJ databases">
        <title>Draft genome sequence of the filamentous fungus Phialemoniopsis curvata isolated from diesel fuel.</title>
        <authorList>
            <person name="Varaljay V.A."/>
            <person name="Lyon W.J."/>
            <person name="Crouch A.L."/>
            <person name="Drake C.E."/>
            <person name="Hollomon J.M."/>
            <person name="Nadeau L.J."/>
            <person name="Nunn H.S."/>
            <person name="Stevenson B.S."/>
            <person name="Bojanowski C.L."/>
            <person name="Crookes-Goodson W.J."/>
        </authorList>
    </citation>
    <scope>NUCLEOTIDE SEQUENCE [LARGE SCALE GENOMIC DNA]</scope>
    <source>
        <strain evidence="3 4">D216</strain>
    </source>
</reference>
<protein>
    <recommendedName>
        <fullName evidence="2">F-box domain-containing protein</fullName>
    </recommendedName>
</protein>
<dbReference type="InParanoid" id="A0A507B829"/>
<keyword evidence="4" id="KW-1185">Reference proteome</keyword>
<feature type="domain" description="F-box" evidence="2">
    <location>
        <begin position="398"/>
        <end position="442"/>
    </location>
</feature>
<dbReference type="EMBL" id="SKBQ01000001">
    <property type="protein sequence ID" value="TPX15967.1"/>
    <property type="molecule type" value="Genomic_DNA"/>
</dbReference>
<name>A0A507B829_9PEZI</name>
<accession>A0A507B829</accession>
<evidence type="ECO:0000259" key="2">
    <source>
        <dbReference type="PROSITE" id="PS50181"/>
    </source>
</evidence>
<evidence type="ECO:0000256" key="1">
    <source>
        <dbReference type="SAM" id="MobiDB-lite"/>
    </source>
</evidence>
<evidence type="ECO:0000313" key="3">
    <source>
        <dbReference type="EMBL" id="TPX15967.1"/>
    </source>
</evidence>
<sequence>MVHSLGLNELFCFICGVSFEINRIRTKDEPLDSASGPPTHFENQELTWCGGLGGSWGECRQDGCRLVYRGPTKYVWRDEYNSQNVYDSDSDDSTYKYSSDVVDDPLEYDSAAEGSAEDDEPSPSQDVEMQDADDSPQETLGDDKPWTFSVWGPEPSGQLWPLSKADEIPEGPEHWIKYARQWEYEHIAGPDCTNAAGYHGDRVSALEMSGCTAIQCLVAKKPYWEARDDDEDFERHSRWHLTGLSNHVWRETELRFTPNRHGAVKVTASHYYDLPQEDELDAEFGIAFHPTCFELFKIESLRVFGRVDVDSLVRLRMSHRGVSFPEDDFVDRHRDAIEGRIDRDWKHYVGREYLACNPIFVPGLRQLCEEAVSRDEAFHPQQSAFGFRQPTPYRGSSHDPFLRLPTDIIYLLLPLLSNKDIASLRLSSRAFEHLPISLWFKLLKRDYPCLFEAWSEHAKPSKWAYLNPAQLIQEARAEKEFKAEYHFRRNVIKEYYPEVLPAWDANEVKDPPSTYHDLIHQTAREREAMEPISLPYHSTNWYQLYCSIRANWGSLKGLQNRARIYADVMQIVDEMKSHRD</sequence>